<comment type="cofactor">
    <cofactor evidence="11">
        <name>FAD</name>
        <dbReference type="ChEBI" id="CHEBI:57692"/>
    </cofactor>
    <text evidence="11">Binds 1 FAD per subunit.</text>
</comment>
<dbReference type="Pfam" id="PF07992">
    <property type="entry name" value="Pyr_redox_2"/>
    <property type="match status" value="1"/>
</dbReference>
<dbReference type="AlphaFoldDB" id="A0AA43UCE1"/>
<keyword evidence="6 10" id="KW-0560">Oxidoreductase</keyword>
<dbReference type="GO" id="GO:0019430">
    <property type="term" value="P:removal of superoxide radicals"/>
    <property type="evidence" value="ECO:0007669"/>
    <property type="project" value="UniProtKB-UniRule"/>
</dbReference>
<dbReference type="PRINTS" id="PR00469">
    <property type="entry name" value="PNDRDTASEII"/>
</dbReference>
<organism evidence="13 14">
    <name type="scientific">Atopococcus tabaci</name>
    <dbReference type="NCBI Taxonomy" id="269774"/>
    <lineage>
        <taxon>Bacteria</taxon>
        <taxon>Bacillati</taxon>
        <taxon>Bacillota</taxon>
        <taxon>Bacilli</taxon>
        <taxon>Lactobacillales</taxon>
        <taxon>Carnobacteriaceae</taxon>
        <taxon>Atopococcus</taxon>
    </lineage>
</organism>
<evidence type="ECO:0000256" key="10">
    <source>
        <dbReference type="RuleBase" id="RU003880"/>
    </source>
</evidence>
<feature type="domain" description="FAD/NAD(P)-binding" evidence="12">
    <location>
        <begin position="8"/>
        <end position="294"/>
    </location>
</feature>
<keyword evidence="5 10" id="KW-0274">FAD</keyword>
<dbReference type="Proteomes" id="UP001171751">
    <property type="component" value="Unassembled WGS sequence"/>
</dbReference>
<comment type="subunit">
    <text evidence="2 10">Homodimer.</text>
</comment>
<evidence type="ECO:0000256" key="9">
    <source>
        <dbReference type="ARBA" id="ARBA00048132"/>
    </source>
</evidence>
<evidence type="ECO:0000313" key="14">
    <source>
        <dbReference type="Proteomes" id="UP001171751"/>
    </source>
</evidence>
<reference evidence="13" key="1">
    <citation type="submission" date="2023-07" db="EMBL/GenBank/DDBJ databases">
        <title>Between Cages and Wild: Unraveling the Impact of Captivity on Animal Microbiomes and Antimicrobial Resistance.</title>
        <authorList>
            <person name="Schmartz G.P."/>
            <person name="Rehner J."/>
            <person name="Schuff M.J."/>
            <person name="Becker S.L."/>
            <person name="Kravczyk M."/>
            <person name="Gurevich A."/>
            <person name="Francke R."/>
            <person name="Mueller R."/>
            <person name="Keller V."/>
            <person name="Keller A."/>
        </authorList>
    </citation>
    <scope>NUCLEOTIDE SEQUENCE</scope>
    <source>
        <strain evidence="13">S39M_St_73</strain>
    </source>
</reference>
<keyword evidence="11" id="KW-0521">NADP</keyword>
<proteinExistence type="inferred from homology"/>
<evidence type="ECO:0000313" key="13">
    <source>
        <dbReference type="EMBL" id="MDO5457389.1"/>
    </source>
</evidence>
<evidence type="ECO:0000256" key="7">
    <source>
        <dbReference type="ARBA" id="ARBA00023157"/>
    </source>
</evidence>
<sequence>MEIVEKIYDVIVIGGGPGGLSAALYSSRADLDTLILDAGLPGGQLNNTEKIENYAGFSSISGSDLAQEMYKGALQFGAEYTFGPVDRVENTNEYKQVISGKKIYRSHAVIIATGSENKKLNVSGEEEFKGRGISYCAVCDAVFYRNKEVVVVGGGNSAVEEGSYLSQFADKVTLIHRRDQLKAQKILQDRAFANDKMEFIWDTEVEEIMGDSFVNELTLYNHPTGERSQFKTDGIFIYIGLVPNTRPFADLGILNEEGWIETDEQMRTSIEGIYAVGDVRQTALRQVATAVGDGSVAGNDVFNYIQSIKE</sequence>
<evidence type="ECO:0000256" key="11">
    <source>
        <dbReference type="RuleBase" id="RU003881"/>
    </source>
</evidence>
<dbReference type="InterPro" id="IPR005982">
    <property type="entry name" value="Thioredox_Rdtase"/>
</dbReference>
<protein>
    <recommendedName>
        <fullName evidence="3 10">Thioredoxin reductase</fullName>
        <ecNumber evidence="10">1.8.1.9</ecNumber>
    </recommendedName>
</protein>
<keyword evidence="7" id="KW-1015">Disulfide bond</keyword>
<dbReference type="EMBL" id="JAUNQW010000010">
    <property type="protein sequence ID" value="MDO5457389.1"/>
    <property type="molecule type" value="Genomic_DNA"/>
</dbReference>
<dbReference type="NCBIfam" id="TIGR01292">
    <property type="entry name" value="TRX_reduct"/>
    <property type="match status" value="1"/>
</dbReference>
<comment type="similarity">
    <text evidence="1 10">Belongs to the class-II pyridine nucleotide-disulfide oxidoreductase family.</text>
</comment>
<dbReference type="EC" id="1.8.1.9" evidence="10"/>
<dbReference type="PANTHER" id="PTHR48105">
    <property type="entry name" value="THIOREDOXIN REDUCTASE 1-RELATED-RELATED"/>
    <property type="match status" value="1"/>
</dbReference>
<evidence type="ECO:0000256" key="2">
    <source>
        <dbReference type="ARBA" id="ARBA00011738"/>
    </source>
</evidence>
<dbReference type="PROSITE" id="PS00573">
    <property type="entry name" value="PYRIDINE_REDOX_2"/>
    <property type="match status" value="1"/>
</dbReference>
<dbReference type="Gene3D" id="3.50.50.60">
    <property type="entry name" value="FAD/NAD(P)-binding domain"/>
    <property type="match status" value="2"/>
</dbReference>
<dbReference type="InterPro" id="IPR036188">
    <property type="entry name" value="FAD/NAD-bd_sf"/>
</dbReference>
<evidence type="ECO:0000256" key="3">
    <source>
        <dbReference type="ARBA" id="ARBA00018719"/>
    </source>
</evidence>
<dbReference type="SUPFAM" id="SSF51905">
    <property type="entry name" value="FAD/NAD(P)-binding domain"/>
    <property type="match status" value="1"/>
</dbReference>
<evidence type="ECO:0000256" key="4">
    <source>
        <dbReference type="ARBA" id="ARBA00022630"/>
    </source>
</evidence>
<dbReference type="GO" id="GO:0005737">
    <property type="term" value="C:cytoplasm"/>
    <property type="evidence" value="ECO:0007669"/>
    <property type="project" value="InterPro"/>
</dbReference>
<evidence type="ECO:0000259" key="12">
    <source>
        <dbReference type="Pfam" id="PF07992"/>
    </source>
</evidence>
<keyword evidence="8 10" id="KW-0676">Redox-active center</keyword>
<dbReference type="InterPro" id="IPR008255">
    <property type="entry name" value="Pyr_nucl-diS_OxRdtase_2_AS"/>
</dbReference>
<comment type="catalytic activity">
    <reaction evidence="9 10">
        <text>[thioredoxin]-dithiol + NADP(+) = [thioredoxin]-disulfide + NADPH + H(+)</text>
        <dbReference type="Rhea" id="RHEA:20345"/>
        <dbReference type="Rhea" id="RHEA-COMP:10698"/>
        <dbReference type="Rhea" id="RHEA-COMP:10700"/>
        <dbReference type="ChEBI" id="CHEBI:15378"/>
        <dbReference type="ChEBI" id="CHEBI:29950"/>
        <dbReference type="ChEBI" id="CHEBI:50058"/>
        <dbReference type="ChEBI" id="CHEBI:57783"/>
        <dbReference type="ChEBI" id="CHEBI:58349"/>
        <dbReference type="EC" id="1.8.1.9"/>
    </reaction>
</comment>
<keyword evidence="4 10" id="KW-0285">Flavoprotein</keyword>
<evidence type="ECO:0000256" key="1">
    <source>
        <dbReference type="ARBA" id="ARBA00009333"/>
    </source>
</evidence>
<evidence type="ECO:0000256" key="6">
    <source>
        <dbReference type="ARBA" id="ARBA00023002"/>
    </source>
</evidence>
<dbReference type="InterPro" id="IPR023753">
    <property type="entry name" value="FAD/NAD-binding_dom"/>
</dbReference>
<comment type="caution">
    <text evidence="13">The sequence shown here is derived from an EMBL/GenBank/DDBJ whole genome shotgun (WGS) entry which is preliminary data.</text>
</comment>
<name>A0AA43UCE1_9LACT</name>
<dbReference type="GO" id="GO:0004791">
    <property type="term" value="F:thioredoxin-disulfide reductase (NADPH) activity"/>
    <property type="evidence" value="ECO:0007669"/>
    <property type="project" value="UniProtKB-UniRule"/>
</dbReference>
<keyword evidence="14" id="KW-1185">Reference proteome</keyword>
<accession>A0AA43UCE1</accession>
<dbReference type="PRINTS" id="PR00368">
    <property type="entry name" value="FADPNR"/>
</dbReference>
<evidence type="ECO:0000256" key="8">
    <source>
        <dbReference type="ARBA" id="ARBA00023284"/>
    </source>
</evidence>
<dbReference type="InterPro" id="IPR050097">
    <property type="entry name" value="Ferredoxin-NADP_redctase_2"/>
</dbReference>
<evidence type="ECO:0000256" key="5">
    <source>
        <dbReference type="ARBA" id="ARBA00022827"/>
    </source>
</evidence>
<gene>
    <name evidence="13" type="primary">trxB</name>
    <name evidence="13" type="ORF">Q4F26_03505</name>
</gene>